<feature type="compositionally biased region" description="Polar residues" evidence="1">
    <location>
        <begin position="482"/>
        <end position="510"/>
    </location>
</feature>
<evidence type="ECO:0000256" key="1">
    <source>
        <dbReference type="SAM" id="MobiDB-lite"/>
    </source>
</evidence>
<feature type="compositionally biased region" description="Basic and acidic residues" evidence="1">
    <location>
        <begin position="139"/>
        <end position="157"/>
    </location>
</feature>
<dbReference type="InParanoid" id="A0A4S2MWW3"/>
<evidence type="ECO:0000313" key="2">
    <source>
        <dbReference type="EMBL" id="TGZ81140.1"/>
    </source>
</evidence>
<accession>A0A4S2MWW3</accession>
<evidence type="ECO:0000313" key="3">
    <source>
        <dbReference type="Proteomes" id="UP000298138"/>
    </source>
</evidence>
<feature type="compositionally biased region" description="Basic residues" evidence="1">
    <location>
        <begin position="103"/>
        <end position="114"/>
    </location>
</feature>
<dbReference type="EMBL" id="ML220121">
    <property type="protein sequence ID" value="TGZ81140.1"/>
    <property type="molecule type" value="Genomic_DNA"/>
</dbReference>
<gene>
    <name evidence="2" type="ORF">EX30DRAFT_364154</name>
</gene>
<feature type="region of interest" description="Disordered" evidence="1">
    <location>
        <begin position="351"/>
        <end position="510"/>
    </location>
</feature>
<feature type="compositionally biased region" description="Acidic residues" evidence="1">
    <location>
        <begin position="129"/>
        <end position="138"/>
    </location>
</feature>
<reference evidence="2 3" key="1">
    <citation type="submission" date="2019-04" db="EMBL/GenBank/DDBJ databases">
        <title>Comparative genomics and transcriptomics to analyze fruiting body development in filamentous ascomycetes.</title>
        <authorList>
            <consortium name="DOE Joint Genome Institute"/>
            <person name="Lutkenhaus R."/>
            <person name="Traeger S."/>
            <person name="Breuer J."/>
            <person name="Kuo A."/>
            <person name="Lipzen A."/>
            <person name="Pangilinan J."/>
            <person name="Dilworth D."/>
            <person name="Sandor L."/>
            <person name="Poggeler S."/>
            <person name="Barry K."/>
            <person name="Grigoriev I.V."/>
            <person name="Nowrousian M."/>
        </authorList>
    </citation>
    <scope>NUCLEOTIDE SEQUENCE [LARGE SCALE GENOMIC DNA]</scope>
    <source>
        <strain evidence="2 3">CBS 389.68</strain>
    </source>
</reference>
<proteinExistence type="predicted"/>
<feature type="region of interest" description="Disordered" evidence="1">
    <location>
        <begin position="92"/>
        <end position="162"/>
    </location>
</feature>
<protein>
    <submittedName>
        <fullName evidence="2">Uncharacterized protein</fullName>
    </submittedName>
</protein>
<dbReference type="AlphaFoldDB" id="A0A4S2MWW3"/>
<feature type="compositionally biased region" description="Acidic residues" evidence="1">
    <location>
        <begin position="59"/>
        <end position="68"/>
    </location>
</feature>
<keyword evidence="3" id="KW-1185">Reference proteome</keyword>
<sequence>MHSSGSKSVFDMMMSLLDGAQDPSLTIDDLLKAWEDADAQSRLANPPPPPPASEKPESNGDDSDESDSEPVCPCVNKSRCLCDLDEVLELFDNDDDAGDDHRKPGKKNKKKVTKSPRSTTRGSPLNEEEKADSEDEEMEKGKTEAEKKKTAQEKSFQEKISSLSLASSLASATLQDTNNYRKIVESQWHVVSKSGKSRECIPQLKGETPSAVMDLQPQAPKETKTNLKPSQTQPQVKDPDNFPNLQSKTKPSPLIVDNLPHIMDPTPRPAGNPAQSSVTGRAPKSQREGENLAHGTVENNCIEVAADQKNAQAGNHVTHLADSTRLEEEAQKATDTLVALDSNEISMASSCTRVNSNVSDPPTVGSEQDMTGTADGERDEKKQRTSHPTKKLVVGQKLTPPTTPAPNRATIEPENDDKDAQMKLDITTPPKSPVVVYSPMKPSRPQKIPGPAQHKNSIPEFPKFEPSSYFPSHPNGLGVLHATQSPKNSMPSFDPSSKPQNQGLQSTSVL</sequence>
<organism evidence="2 3">
    <name type="scientific">Ascodesmis nigricans</name>
    <dbReference type="NCBI Taxonomy" id="341454"/>
    <lineage>
        <taxon>Eukaryota</taxon>
        <taxon>Fungi</taxon>
        <taxon>Dikarya</taxon>
        <taxon>Ascomycota</taxon>
        <taxon>Pezizomycotina</taxon>
        <taxon>Pezizomycetes</taxon>
        <taxon>Pezizales</taxon>
        <taxon>Ascodesmidaceae</taxon>
        <taxon>Ascodesmis</taxon>
    </lineage>
</organism>
<feature type="region of interest" description="Disordered" evidence="1">
    <location>
        <begin position="31"/>
        <end position="72"/>
    </location>
</feature>
<dbReference type="Proteomes" id="UP000298138">
    <property type="component" value="Unassembled WGS sequence"/>
</dbReference>
<feature type="compositionally biased region" description="Polar residues" evidence="1">
    <location>
        <begin position="226"/>
        <end position="235"/>
    </location>
</feature>
<feature type="compositionally biased region" description="Polar residues" evidence="1">
    <location>
        <begin position="351"/>
        <end position="371"/>
    </location>
</feature>
<feature type="region of interest" description="Disordered" evidence="1">
    <location>
        <begin position="191"/>
        <end position="294"/>
    </location>
</feature>
<name>A0A4S2MWW3_9PEZI</name>